<dbReference type="GO" id="GO:0016740">
    <property type="term" value="F:transferase activity"/>
    <property type="evidence" value="ECO:0007669"/>
    <property type="project" value="UniProtKB-KW"/>
</dbReference>
<protein>
    <submittedName>
        <fullName evidence="1">Putative nucleotidyltransferase component of viral defense system</fullName>
    </submittedName>
</protein>
<dbReference type="Pfam" id="PF08843">
    <property type="entry name" value="AbiEii"/>
    <property type="match status" value="1"/>
</dbReference>
<dbReference type="Proteomes" id="UP000556329">
    <property type="component" value="Unassembled WGS sequence"/>
</dbReference>
<reference evidence="1 2" key="1">
    <citation type="submission" date="2020-08" db="EMBL/GenBank/DDBJ databases">
        <title>Genomic Encyclopedia of Type Strains, Phase IV (KMG-IV): sequencing the most valuable type-strain genomes for metagenomic binning, comparative biology and taxonomic classification.</title>
        <authorList>
            <person name="Goeker M."/>
        </authorList>
    </citation>
    <scope>NUCLEOTIDE SEQUENCE [LARGE SCALE GENOMIC DNA]</scope>
    <source>
        <strain evidence="1 2">DSM 100039</strain>
    </source>
</reference>
<dbReference type="InterPro" id="IPR014942">
    <property type="entry name" value="AbiEii"/>
</dbReference>
<dbReference type="RefSeq" id="WP_184877754.1">
    <property type="nucleotide sequence ID" value="NZ_JACHEF010000009.1"/>
</dbReference>
<dbReference type="Gene3D" id="3.10.450.620">
    <property type="entry name" value="JHP933, nucleotidyltransferase-like core domain"/>
    <property type="match status" value="1"/>
</dbReference>
<keyword evidence="1" id="KW-0808">Transferase</keyword>
<organism evidence="1 2">
    <name type="scientific">Mesorhizobium sangaii</name>
    <dbReference type="NCBI Taxonomy" id="505389"/>
    <lineage>
        <taxon>Bacteria</taxon>
        <taxon>Pseudomonadati</taxon>
        <taxon>Pseudomonadota</taxon>
        <taxon>Alphaproteobacteria</taxon>
        <taxon>Hyphomicrobiales</taxon>
        <taxon>Phyllobacteriaceae</taxon>
        <taxon>Mesorhizobium</taxon>
    </lineage>
</organism>
<keyword evidence="2" id="KW-1185">Reference proteome</keyword>
<sequence length="128" mass="14324">MNSAYDQVLNADTETRMGLFTTTAQRLNSTPQNIEKDFWVCWTLDALFNGLPADSPRLLFKGGTSLSKGFGLISRFSEDIDVTVFRGDLGEGASVAELQNLSRTKREAKLDAIKDACTAYIKDRWRRP</sequence>
<dbReference type="AlphaFoldDB" id="A0A841PM01"/>
<comment type="caution">
    <text evidence="1">The sequence shown here is derived from an EMBL/GenBank/DDBJ whole genome shotgun (WGS) entry which is preliminary data.</text>
</comment>
<name>A0A841PM01_9HYPH</name>
<gene>
    <name evidence="1" type="ORF">HNQ71_006407</name>
</gene>
<evidence type="ECO:0000313" key="1">
    <source>
        <dbReference type="EMBL" id="MBB6413698.1"/>
    </source>
</evidence>
<dbReference type="EMBL" id="JACHEF010000009">
    <property type="protein sequence ID" value="MBB6413698.1"/>
    <property type="molecule type" value="Genomic_DNA"/>
</dbReference>
<proteinExistence type="predicted"/>
<evidence type="ECO:0000313" key="2">
    <source>
        <dbReference type="Proteomes" id="UP000556329"/>
    </source>
</evidence>
<accession>A0A841PM01</accession>